<dbReference type="Gene3D" id="3.20.170.20">
    <property type="entry name" value="Protein of unknown function DUF952"/>
    <property type="match status" value="1"/>
</dbReference>
<protein>
    <recommendedName>
        <fullName evidence="3">Dihydroorotate dehydrogenase</fullName>
    </recommendedName>
</protein>
<gene>
    <name evidence="1" type="ORF">DSW25_17550</name>
</gene>
<dbReference type="OrthoDB" id="9799937at2"/>
<dbReference type="SUPFAM" id="SSF56399">
    <property type="entry name" value="ADP-ribosylation"/>
    <property type="match status" value="1"/>
</dbReference>
<dbReference type="PANTHER" id="PTHR34129:SF1">
    <property type="entry name" value="DUF952 DOMAIN-CONTAINING PROTEIN"/>
    <property type="match status" value="1"/>
</dbReference>
<dbReference type="EMBL" id="JAMC01000009">
    <property type="protein sequence ID" value="KEJ88075.1"/>
    <property type="molecule type" value="Genomic_DNA"/>
</dbReference>
<dbReference type="Proteomes" id="UP000027734">
    <property type="component" value="Unassembled WGS sequence"/>
</dbReference>
<accession>A0A073IEW6</accession>
<proteinExistence type="predicted"/>
<dbReference type="InterPro" id="IPR009297">
    <property type="entry name" value="DUF952"/>
</dbReference>
<evidence type="ECO:0000313" key="1">
    <source>
        <dbReference type="EMBL" id="KEJ88075.1"/>
    </source>
</evidence>
<reference evidence="1 2" key="1">
    <citation type="submission" date="2014-01" db="EMBL/GenBank/DDBJ databases">
        <title>Sulfitobacter donghicola JCM 14565 Genome Sequencing.</title>
        <authorList>
            <person name="Lai Q."/>
            <person name="Hong Z."/>
        </authorList>
    </citation>
    <scope>NUCLEOTIDE SEQUENCE [LARGE SCALE GENOMIC DNA]</scope>
    <source>
        <strain evidence="1 2">JCM 14565</strain>
    </source>
</reference>
<dbReference type="RefSeq" id="WP_025059786.1">
    <property type="nucleotide sequence ID" value="NZ_JAMC01000009.1"/>
</dbReference>
<dbReference type="PANTHER" id="PTHR34129">
    <property type="entry name" value="BLR1139 PROTEIN"/>
    <property type="match status" value="1"/>
</dbReference>
<keyword evidence="2" id="KW-1185">Reference proteome</keyword>
<name>A0A073IEW6_9RHOB</name>
<dbReference type="STRING" id="1300350.Z948_2437"/>
<dbReference type="eggNOG" id="COG3502">
    <property type="taxonomic scope" value="Bacteria"/>
</dbReference>
<comment type="caution">
    <text evidence="1">The sequence shown here is derived from an EMBL/GenBank/DDBJ whole genome shotgun (WGS) entry which is preliminary data.</text>
</comment>
<sequence length="116" mass="12905">MLIFKIFRTDEWQSLRTNGKTTGAPIDVADGYIHFSTANQAAETAAKHFAGQEGLFLIAAETDNLGQELEWEVSRGDDLFPHLYREMTLSDVVWAQPLPLEDGVHQFPAGLEEAAE</sequence>
<evidence type="ECO:0000313" key="2">
    <source>
        <dbReference type="Proteomes" id="UP000027734"/>
    </source>
</evidence>
<dbReference type="Pfam" id="PF06108">
    <property type="entry name" value="DUF952"/>
    <property type="match status" value="1"/>
</dbReference>
<dbReference type="AlphaFoldDB" id="A0A073IEW6"/>
<evidence type="ECO:0008006" key="3">
    <source>
        <dbReference type="Google" id="ProtNLM"/>
    </source>
</evidence>
<organism evidence="1 2">
    <name type="scientific">Sulfitobacter donghicola DSW-25 = KCTC 12864 = JCM 14565</name>
    <dbReference type="NCBI Taxonomy" id="1300350"/>
    <lineage>
        <taxon>Bacteria</taxon>
        <taxon>Pseudomonadati</taxon>
        <taxon>Pseudomonadota</taxon>
        <taxon>Alphaproteobacteria</taxon>
        <taxon>Rhodobacterales</taxon>
        <taxon>Roseobacteraceae</taxon>
        <taxon>Sulfitobacter</taxon>
    </lineage>
</organism>